<protein>
    <submittedName>
        <fullName evidence="1">Uncharacterized protein</fullName>
    </submittedName>
</protein>
<evidence type="ECO:0000313" key="1">
    <source>
        <dbReference type="EMBL" id="CAB5225915.1"/>
    </source>
</evidence>
<proteinExistence type="predicted"/>
<dbReference type="EMBL" id="LR798355">
    <property type="protein sequence ID" value="CAB5225915.1"/>
    <property type="molecule type" value="Genomic_DNA"/>
</dbReference>
<organism evidence="1">
    <name type="scientific">uncultured Caudovirales phage</name>
    <dbReference type="NCBI Taxonomy" id="2100421"/>
    <lineage>
        <taxon>Viruses</taxon>
        <taxon>Duplodnaviria</taxon>
        <taxon>Heunggongvirae</taxon>
        <taxon>Uroviricota</taxon>
        <taxon>Caudoviricetes</taxon>
        <taxon>Peduoviridae</taxon>
        <taxon>Maltschvirus</taxon>
        <taxon>Maltschvirus maltsch</taxon>
    </lineage>
</organism>
<reference evidence="1" key="1">
    <citation type="submission" date="2020-05" db="EMBL/GenBank/DDBJ databases">
        <authorList>
            <person name="Chiriac C."/>
            <person name="Salcher M."/>
            <person name="Ghai R."/>
            <person name="Kavagutti S V."/>
        </authorList>
    </citation>
    <scope>NUCLEOTIDE SEQUENCE</scope>
</reference>
<gene>
    <name evidence="1" type="ORF">UFOVP757_13</name>
</gene>
<sequence>MSWLSKLLKIKAGIPEVKIPFGEALLLGQIAENLHFLSTSDLEKLRDLTLVAIANRKVNK</sequence>
<name>A0A6J7X5L6_9CAUD</name>
<accession>A0A6J7X5L6</accession>